<accession>A0AA96ZSW0</accession>
<evidence type="ECO:0008006" key="5">
    <source>
        <dbReference type="Google" id="ProtNLM"/>
    </source>
</evidence>
<keyword evidence="4" id="KW-1185">Reference proteome</keyword>
<evidence type="ECO:0000256" key="1">
    <source>
        <dbReference type="SAM" id="MobiDB-lite"/>
    </source>
</evidence>
<dbReference type="AlphaFoldDB" id="A0AA96ZSW0"/>
<feature type="region of interest" description="Disordered" evidence="1">
    <location>
        <begin position="163"/>
        <end position="250"/>
    </location>
</feature>
<reference evidence="3 4" key="1">
    <citation type="submission" date="2023-07" db="EMBL/GenBank/DDBJ databases">
        <title>Closed genoem sequence of Methanomicrococcus sp. Hf6.</title>
        <authorList>
            <person name="Poehlein A."/>
            <person name="Protasov E."/>
            <person name="Platt K."/>
            <person name="Reeh H."/>
            <person name="Daniel R."/>
            <person name="Brune A."/>
        </authorList>
    </citation>
    <scope>NUCLEOTIDE SEQUENCE [LARGE SCALE GENOMIC DNA]</scope>
    <source>
        <strain evidence="3 4">Hf6</strain>
    </source>
</reference>
<evidence type="ECO:0000256" key="2">
    <source>
        <dbReference type="SAM" id="Phobius"/>
    </source>
</evidence>
<sequence>MTFQTAMMTIGHYLLLAAGLILLLLFILLAVAFILTLFMRLFADISFKTVDGQIKKKISIRFKILFYKLDLFDIDDFDDKNDAESIAKNAAENADSKSDSDKNTYHVTVTDEKISVQTTESKKSGSEYEVIVHTEETASQNIEISDDSKTIVLETPDVVSTTDDVLTYDESEAPPIEIKNETVETTEKTVIDYEFDKSESETSETSGTPVSDENVGAGEKECDSDDEDENKNADEDEDEDEDEESTLDFDELKTEIKRYVDLSDPEQFVSDSMAAAVRISKALVRLTSDLLLRIDVDQMNADIIYGLSDPANTALSFGAVHSFKASVYAYLAEVETKSKNSKKRKKAGEVGAIIRDDIHIVPDLIEKKFVADADMSFSFWIPRLYIPTLRFLLNKNTRWVIRRYLYPYFIRQYIRTWKSDRKERKAEKKQKKEKKV</sequence>
<feature type="compositionally biased region" description="Basic and acidic residues" evidence="1">
    <location>
        <begin position="178"/>
        <end position="200"/>
    </location>
</feature>
<proteinExistence type="predicted"/>
<feature type="compositionally biased region" description="Acidic residues" evidence="1">
    <location>
        <begin position="222"/>
        <end position="249"/>
    </location>
</feature>
<name>A0AA96ZSW0_9EURY</name>
<evidence type="ECO:0000313" key="4">
    <source>
        <dbReference type="Proteomes" id="UP001302978"/>
    </source>
</evidence>
<dbReference type="GeneID" id="85195737"/>
<dbReference type="InterPro" id="IPR021338">
    <property type="entry name" value="DUF2953"/>
</dbReference>
<organism evidence="3 4">
    <name type="scientific">Methanimicrococcus hongohii</name>
    <dbReference type="NCBI Taxonomy" id="3028295"/>
    <lineage>
        <taxon>Archaea</taxon>
        <taxon>Methanobacteriati</taxon>
        <taxon>Methanobacteriota</taxon>
        <taxon>Stenosarchaea group</taxon>
        <taxon>Methanomicrobia</taxon>
        <taxon>Methanosarcinales</taxon>
        <taxon>Methanosarcinaceae</taxon>
        <taxon>Methanimicrococcus</taxon>
    </lineage>
</organism>
<gene>
    <name evidence="3" type="ORF">MmiHf6_11620</name>
</gene>
<protein>
    <recommendedName>
        <fullName evidence="5">DUF2953 domain-containing protein</fullName>
    </recommendedName>
</protein>
<feature type="transmembrane region" description="Helical" evidence="2">
    <location>
        <begin position="12"/>
        <end position="38"/>
    </location>
</feature>
<dbReference type="EMBL" id="CP131059">
    <property type="protein sequence ID" value="WNY23840.1"/>
    <property type="molecule type" value="Genomic_DNA"/>
</dbReference>
<dbReference type="Pfam" id="PF11167">
    <property type="entry name" value="DUF2953"/>
    <property type="match status" value="1"/>
</dbReference>
<dbReference type="RefSeq" id="WP_316557006.1">
    <property type="nucleotide sequence ID" value="NZ_CP131059.1"/>
</dbReference>
<keyword evidence="2" id="KW-1133">Transmembrane helix</keyword>
<dbReference type="KEGG" id="mehf:MmiHf6_11620"/>
<keyword evidence="2" id="KW-0472">Membrane</keyword>
<dbReference type="Proteomes" id="UP001302978">
    <property type="component" value="Chromosome"/>
</dbReference>
<evidence type="ECO:0000313" key="3">
    <source>
        <dbReference type="EMBL" id="WNY23840.1"/>
    </source>
</evidence>
<keyword evidence="2" id="KW-0812">Transmembrane</keyword>